<dbReference type="PROSITE" id="PS50937">
    <property type="entry name" value="HTH_MERR_2"/>
    <property type="match status" value="1"/>
</dbReference>
<dbReference type="Gene3D" id="1.25.10.10">
    <property type="entry name" value="Leucine-rich Repeat Variant"/>
    <property type="match status" value="3"/>
</dbReference>
<reference evidence="3 4" key="1">
    <citation type="submission" date="2018-02" db="EMBL/GenBank/DDBJ databases">
        <authorList>
            <person name="Cohen D.B."/>
            <person name="Kent A.D."/>
        </authorList>
    </citation>
    <scope>NUCLEOTIDE SEQUENCE [LARGE SCALE GENOMIC DNA]</scope>
    <source>
        <strain evidence="3">1</strain>
    </source>
</reference>
<dbReference type="InterPro" id="IPR000551">
    <property type="entry name" value="MerR-type_HTH_dom"/>
</dbReference>
<feature type="domain" description="HTH merR-type" evidence="2">
    <location>
        <begin position="5"/>
        <end position="74"/>
    </location>
</feature>
<gene>
    <name evidence="3" type="ORF">MPLG2_1634</name>
</gene>
<keyword evidence="1" id="KW-0238">DNA-binding</keyword>
<dbReference type="OrthoDB" id="9809391at2"/>
<evidence type="ECO:0000313" key="4">
    <source>
        <dbReference type="Proteomes" id="UP000238164"/>
    </source>
</evidence>
<dbReference type="PROSITE" id="PS00552">
    <property type="entry name" value="HTH_MERR_1"/>
    <property type="match status" value="1"/>
</dbReference>
<evidence type="ECO:0000313" key="3">
    <source>
        <dbReference type="EMBL" id="SPD86670.1"/>
    </source>
</evidence>
<dbReference type="RefSeq" id="WP_105185577.1">
    <property type="nucleotide sequence ID" value="NZ_BAAAGO010000007.1"/>
</dbReference>
<dbReference type="EMBL" id="LT985188">
    <property type="protein sequence ID" value="SPD86670.1"/>
    <property type="molecule type" value="Genomic_DNA"/>
</dbReference>
<dbReference type="KEGG" id="mgg:MPLG2_1634"/>
<dbReference type="InterPro" id="IPR004155">
    <property type="entry name" value="PBS_lyase_HEAT"/>
</dbReference>
<dbReference type="PANTHER" id="PTHR30204:SF90">
    <property type="entry name" value="HTH-TYPE TRANSCRIPTIONAL ACTIVATOR MTA"/>
    <property type="match status" value="1"/>
</dbReference>
<dbReference type="PROSITE" id="PS50077">
    <property type="entry name" value="HEAT_REPEAT"/>
    <property type="match status" value="1"/>
</dbReference>
<dbReference type="InterPro" id="IPR009061">
    <property type="entry name" value="DNA-bd_dom_put_sf"/>
</dbReference>
<sequence length="365" mass="39124">MDDGWLRIGEVARRTGLTVRALHHYDRLGLLVPSERSWGDHRLYTPSDLRRLLDIQHLRSLGLSLAEVQAALDDPGFDPNLVLDQHIARLTEQIALQRQLLDRLRVLRAGNEAAWPELLDTIALIARLRHPEATVRVRAALDADPIPLPVLIERIAAETDPDVLGVLVWAVARHGRPAVAPLIDLLGGARPGVRLHIVHALDKLGERDAVPALKTLLDDPEPAIRAAAVTALGRLGDERALPDLIDLLGTPDEPLGAAVTDALIRFGDVAAAALALAPPADPRARTRAVEVLEQLDGPAATSALVARADDGDRQVRLAAVFALAEVRGEAAEAAIARAAASDDPHLVALARRISADRLRSAGGSR</sequence>
<dbReference type="Pfam" id="PF13646">
    <property type="entry name" value="HEAT_2"/>
    <property type="match status" value="1"/>
</dbReference>
<dbReference type="PANTHER" id="PTHR30204">
    <property type="entry name" value="REDOX-CYCLING DRUG-SENSING TRANSCRIPTIONAL ACTIVATOR SOXR"/>
    <property type="match status" value="1"/>
</dbReference>
<dbReference type="InterPro" id="IPR011989">
    <property type="entry name" value="ARM-like"/>
</dbReference>
<dbReference type="PRINTS" id="PR00040">
    <property type="entry name" value="HTHMERR"/>
</dbReference>
<dbReference type="Proteomes" id="UP000238164">
    <property type="component" value="Chromosome 1"/>
</dbReference>
<dbReference type="SMART" id="SM00422">
    <property type="entry name" value="HTH_MERR"/>
    <property type="match status" value="1"/>
</dbReference>
<dbReference type="SUPFAM" id="SSF48371">
    <property type="entry name" value="ARM repeat"/>
    <property type="match status" value="2"/>
</dbReference>
<dbReference type="InterPro" id="IPR016024">
    <property type="entry name" value="ARM-type_fold"/>
</dbReference>
<dbReference type="Gene3D" id="1.10.1660.10">
    <property type="match status" value="1"/>
</dbReference>
<evidence type="ECO:0000256" key="1">
    <source>
        <dbReference type="ARBA" id="ARBA00023125"/>
    </source>
</evidence>
<evidence type="ECO:0000259" key="2">
    <source>
        <dbReference type="PROSITE" id="PS50937"/>
    </source>
</evidence>
<dbReference type="SMART" id="SM00567">
    <property type="entry name" value="EZ_HEAT"/>
    <property type="match status" value="4"/>
</dbReference>
<dbReference type="Pfam" id="PF13411">
    <property type="entry name" value="MerR_1"/>
    <property type="match status" value="1"/>
</dbReference>
<accession>A0A2N9JGE8</accession>
<dbReference type="GO" id="GO:0003700">
    <property type="term" value="F:DNA-binding transcription factor activity"/>
    <property type="evidence" value="ECO:0007669"/>
    <property type="project" value="InterPro"/>
</dbReference>
<dbReference type="AlphaFoldDB" id="A0A2N9JGE8"/>
<organism evidence="3 4">
    <name type="scientific">Micropruina glycogenica</name>
    <dbReference type="NCBI Taxonomy" id="75385"/>
    <lineage>
        <taxon>Bacteria</taxon>
        <taxon>Bacillati</taxon>
        <taxon>Actinomycetota</taxon>
        <taxon>Actinomycetes</taxon>
        <taxon>Propionibacteriales</taxon>
        <taxon>Nocardioidaceae</taxon>
        <taxon>Micropruina</taxon>
    </lineage>
</organism>
<name>A0A2N9JGE8_9ACTN</name>
<protein>
    <recommendedName>
        <fullName evidence="2">HTH merR-type domain-containing protein</fullName>
    </recommendedName>
</protein>
<dbReference type="GO" id="GO:0003677">
    <property type="term" value="F:DNA binding"/>
    <property type="evidence" value="ECO:0007669"/>
    <property type="project" value="UniProtKB-KW"/>
</dbReference>
<proteinExistence type="predicted"/>
<keyword evidence="4" id="KW-1185">Reference proteome</keyword>
<dbReference type="InterPro" id="IPR021133">
    <property type="entry name" value="HEAT_type_2"/>
</dbReference>
<dbReference type="InterPro" id="IPR047057">
    <property type="entry name" value="MerR_fam"/>
</dbReference>
<dbReference type="SUPFAM" id="SSF46955">
    <property type="entry name" value="Putative DNA-binding domain"/>
    <property type="match status" value="1"/>
</dbReference>